<dbReference type="GO" id="GO:0005886">
    <property type="term" value="C:plasma membrane"/>
    <property type="evidence" value="ECO:0007669"/>
    <property type="project" value="UniProtKB-SubCell"/>
</dbReference>
<proteinExistence type="predicted"/>
<keyword evidence="2" id="KW-1003">Cell membrane</keyword>
<dbReference type="InterPro" id="IPR013106">
    <property type="entry name" value="Ig_V-set"/>
</dbReference>
<dbReference type="InterPro" id="IPR003599">
    <property type="entry name" value="Ig_sub"/>
</dbReference>
<dbReference type="SUPFAM" id="SSF48726">
    <property type="entry name" value="Immunoglobulin"/>
    <property type="match status" value="1"/>
</dbReference>
<dbReference type="GO" id="GO:0009617">
    <property type="term" value="P:response to bacterium"/>
    <property type="evidence" value="ECO:0007669"/>
    <property type="project" value="TreeGrafter"/>
</dbReference>
<dbReference type="Ensembl" id="ENSCMIT00000006334.1">
    <property type="protein sequence ID" value="ENSCMIP00000006128.1"/>
    <property type="gene ID" value="ENSCMIG00000003527.1"/>
</dbReference>
<organism evidence="9 10">
    <name type="scientific">Callorhinchus milii</name>
    <name type="common">Ghost shark</name>
    <dbReference type="NCBI Taxonomy" id="7868"/>
    <lineage>
        <taxon>Eukaryota</taxon>
        <taxon>Metazoa</taxon>
        <taxon>Chordata</taxon>
        <taxon>Craniata</taxon>
        <taxon>Vertebrata</taxon>
        <taxon>Chondrichthyes</taxon>
        <taxon>Holocephali</taxon>
        <taxon>Chimaeriformes</taxon>
        <taxon>Callorhinchidae</taxon>
        <taxon>Callorhinchus</taxon>
    </lineage>
</organism>
<dbReference type="Proteomes" id="UP000314986">
    <property type="component" value="Unassembled WGS sequence"/>
</dbReference>
<keyword evidence="7" id="KW-0325">Glycoprotein</keyword>
<keyword evidence="4" id="KW-0391">Immunity</keyword>
<dbReference type="PANTHER" id="PTHR19433">
    <property type="entry name" value="T-CELL RECEPTOR ALPHA CHAIN V REGION-RELATED"/>
    <property type="match status" value="1"/>
</dbReference>
<dbReference type="Pfam" id="PF07686">
    <property type="entry name" value="V-set"/>
    <property type="match status" value="1"/>
</dbReference>
<comment type="subcellular location">
    <subcellularLocation>
        <location evidence="1">Cell membrane</location>
    </subcellularLocation>
</comment>
<evidence type="ECO:0000256" key="7">
    <source>
        <dbReference type="ARBA" id="ARBA00023180"/>
    </source>
</evidence>
<dbReference type="InterPro" id="IPR007110">
    <property type="entry name" value="Ig-like_dom"/>
</dbReference>
<dbReference type="SMART" id="SM00409">
    <property type="entry name" value="IG"/>
    <property type="match status" value="1"/>
</dbReference>
<dbReference type="InterPro" id="IPR036179">
    <property type="entry name" value="Ig-like_dom_sf"/>
</dbReference>
<dbReference type="PANTHER" id="PTHR19433:SF111">
    <property type="entry name" value="T CELL RECEPTOR ALPHA VARIABLE 4"/>
    <property type="match status" value="1"/>
</dbReference>
<dbReference type="PROSITE" id="PS50835">
    <property type="entry name" value="IG_LIKE"/>
    <property type="match status" value="1"/>
</dbReference>
<evidence type="ECO:0000256" key="1">
    <source>
        <dbReference type="ARBA" id="ARBA00004236"/>
    </source>
</evidence>
<dbReference type="InterPro" id="IPR013783">
    <property type="entry name" value="Ig-like_fold"/>
</dbReference>
<evidence type="ECO:0000256" key="5">
    <source>
        <dbReference type="ARBA" id="ARBA00023136"/>
    </source>
</evidence>
<dbReference type="SMART" id="SM00406">
    <property type="entry name" value="IGv"/>
    <property type="match status" value="1"/>
</dbReference>
<evidence type="ECO:0000256" key="4">
    <source>
        <dbReference type="ARBA" id="ARBA00022859"/>
    </source>
</evidence>
<dbReference type="Gene3D" id="2.60.40.10">
    <property type="entry name" value="Immunoglobulins"/>
    <property type="match status" value="1"/>
</dbReference>
<dbReference type="GO" id="GO:0002376">
    <property type="term" value="P:immune system process"/>
    <property type="evidence" value="ECO:0007669"/>
    <property type="project" value="UniProtKB-KW"/>
</dbReference>
<keyword evidence="3" id="KW-0732">Signal</keyword>
<evidence type="ECO:0000259" key="8">
    <source>
        <dbReference type="PROSITE" id="PS50835"/>
    </source>
</evidence>
<evidence type="ECO:0000256" key="2">
    <source>
        <dbReference type="ARBA" id="ARBA00022475"/>
    </source>
</evidence>
<dbReference type="InterPro" id="IPR052051">
    <property type="entry name" value="TCR_complex_component"/>
</dbReference>
<dbReference type="GeneTree" id="ENSGT01150000287491"/>
<keyword evidence="6" id="KW-1015">Disulfide bond</keyword>
<feature type="domain" description="Ig-like" evidence="8">
    <location>
        <begin position="1"/>
        <end position="104"/>
    </location>
</feature>
<keyword evidence="10" id="KW-1185">Reference proteome</keyword>
<reference evidence="9" key="5">
    <citation type="submission" date="2025-09" db="UniProtKB">
        <authorList>
            <consortium name="Ensembl"/>
        </authorList>
    </citation>
    <scope>IDENTIFICATION</scope>
</reference>
<reference evidence="10" key="3">
    <citation type="journal article" date="2014" name="Nature">
        <title>Elephant shark genome provides unique insights into gnathostome evolution.</title>
        <authorList>
            <consortium name="International Elephant Shark Genome Sequencing Consortium"/>
            <person name="Venkatesh B."/>
            <person name="Lee A.P."/>
            <person name="Ravi V."/>
            <person name="Maurya A.K."/>
            <person name="Lian M.M."/>
            <person name="Swann J.B."/>
            <person name="Ohta Y."/>
            <person name="Flajnik M.F."/>
            <person name="Sutoh Y."/>
            <person name="Kasahara M."/>
            <person name="Hoon S."/>
            <person name="Gangu V."/>
            <person name="Roy S.W."/>
            <person name="Irimia M."/>
            <person name="Korzh V."/>
            <person name="Kondrychyn I."/>
            <person name="Lim Z.W."/>
            <person name="Tay B.H."/>
            <person name="Tohari S."/>
            <person name="Kong K.W."/>
            <person name="Ho S."/>
            <person name="Lorente-Galdos B."/>
            <person name="Quilez J."/>
            <person name="Marques-Bonet T."/>
            <person name="Raney B.J."/>
            <person name="Ingham P.W."/>
            <person name="Tay A."/>
            <person name="Hillier L.W."/>
            <person name="Minx P."/>
            <person name="Boehm T."/>
            <person name="Wilson R.K."/>
            <person name="Brenner S."/>
            <person name="Warren W.C."/>
        </authorList>
    </citation>
    <scope>NUCLEOTIDE SEQUENCE [LARGE SCALE GENOMIC DNA]</scope>
</reference>
<reference evidence="10" key="2">
    <citation type="journal article" date="2007" name="PLoS Biol.">
        <title>Survey sequencing and comparative analysis of the elephant shark (Callorhinchus milii) genome.</title>
        <authorList>
            <person name="Venkatesh B."/>
            <person name="Kirkness E.F."/>
            <person name="Loh Y.H."/>
            <person name="Halpern A.L."/>
            <person name="Lee A.P."/>
            <person name="Johnson J."/>
            <person name="Dandona N."/>
            <person name="Viswanathan L.D."/>
            <person name="Tay A."/>
            <person name="Venter J.C."/>
            <person name="Strausberg R.L."/>
            <person name="Brenner S."/>
        </authorList>
    </citation>
    <scope>NUCLEOTIDE SEQUENCE [LARGE SCALE GENOMIC DNA]</scope>
</reference>
<evidence type="ECO:0000256" key="3">
    <source>
        <dbReference type="ARBA" id="ARBA00022729"/>
    </source>
</evidence>
<reference evidence="10" key="1">
    <citation type="journal article" date="2006" name="Science">
        <title>Ancient noncoding elements conserved in the human genome.</title>
        <authorList>
            <person name="Venkatesh B."/>
            <person name="Kirkness E.F."/>
            <person name="Loh Y.H."/>
            <person name="Halpern A.L."/>
            <person name="Lee A.P."/>
            <person name="Johnson J."/>
            <person name="Dandona N."/>
            <person name="Viswanathan L.D."/>
            <person name="Tay A."/>
            <person name="Venter J.C."/>
            <person name="Strausberg R.L."/>
            <person name="Brenner S."/>
        </authorList>
    </citation>
    <scope>NUCLEOTIDE SEQUENCE [LARGE SCALE GENOMIC DNA]</scope>
</reference>
<keyword evidence="5" id="KW-0472">Membrane</keyword>
<name>A0A4W3GQ31_CALMI</name>
<reference evidence="9" key="4">
    <citation type="submission" date="2025-08" db="UniProtKB">
        <authorList>
            <consortium name="Ensembl"/>
        </authorList>
    </citation>
    <scope>IDENTIFICATION</scope>
</reference>
<protein>
    <recommendedName>
        <fullName evidence="8">Ig-like domain-containing protein</fullName>
    </recommendedName>
</protein>
<sequence length="163" mass="18673">MEVSVPEGQTATLSCTFSADFSNVFIYWYRQYPGEPPLYTRRHDYDGETFSAEFAKQRFSTTLDTNTKSSSVTVRSVALSDTATYYCAITAYDEGGETVKKKVLYFRISCDRFLQENNTSGHIIWFGTRDLKHLSGWWKANLKDDGHFYVAQLQHSLTQTSPQ</sequence>
<evidence type="ECO:0000256" key="6">
    <source>
        <dbReference type="ARBA" id="ARBA00023157"/>
    </source>
</evidence>
<evidence type="ECO:0000313" key="9">
    <source>
        <dbReference type="Ensembl" id="ENSCMIP00000006128.1"/>
    </source>
</evidence>
<accession>A0A4W3GQ31</accession>
<evidence type="ECO:0000313" key="10">
    <source>
        <dbReference type="Proteomes" id="UP000314986"/>
    </source>
</evidence>
<dbReference type="InParanoid" id="A0A4W3GQ31"/>
<dbReference type="AlphaFoldDB" id="A0A4W3GQ31"/>